<dbReference type="Proteomes" id="UP000025947">
    <property type="component" value="Unassembled WGS sequence"/>
</dbReference>
<keyword evidence="5" id="KW-1185">Reference proteome</keyword>
<dbReference type="GO" id="GO:0005829">
    <property type="term" value="C:cytosol"/>
    <property type="evidence" value="ECO:0007669"/>
    <property type="project" value="TreeGrafter"/>
</dbReference>
<dbReference type="InterPro" id="IPR043129">
    <property type="entry name" value="ATPase_NBD"/>
</dbReference>
<feature type="domain" description="Hydantoinase/oxoprolinase N-terminal" evidence="2">
    <location>
        <begin position="19"/>
        <end position="194"/>
    </location>
</feature>
<dbReference type="Pfam" id="PF01968">
    <property type="entry name" value="Hydantoinase_A"/>
    <property type="match status" value="1"/>
</dbReference>
<dbReference type="PATRIC" id="fig|1324261.3.peg.3986"/>
<feature type="domain" description="Acetophenone carboxylase-like C-terminal" evidence="3">
    <location>
        <begin position="535"/>
        <end position="685"/>
    </location>
</feature>
<comment type="caution">
    <text evidence="4">The sequence shown here is derived from an EMBL/GenBank/DDBJ whole genome shotgun (WGS) entry which is preliminary data.</text>
</comment>
<proteinExistence type="predicted"/>
<dbReference type="AlphaFoldDB" id="A0A051TVK7"/>
<gene>
    <name evidence="4" type="ORF">K875_03948</name>
</gene>
<evidence type="ECO:0000259" key="1">
    <source>
        <dbReference type="Pfam" id="PF01968"/>
    </source>
</evidence>
<evidence type="ECO:0000313" key="4">
    <source>
        <dbReference type="EMBL" id="KBZ60997.1"/>
    </source>
</evidence>
<dbReference type="PANTHER" id="PTHR11365:SF23">
    <property type="entry name" value="HYPOTHETICAL 5-OXOPROLINASE (EUROFUNG)-RELATED"/>
    <property type="match status" value="1"/>
</dbReference>
<dbReference type="InterPro" id="IPR002821">
    <property type="entry name" value="Hydantoinase_A"/>
</dbReference>
<dbReference type="HOGENOM" id="CLU_002157_1_2_11"/>
<feature type="domain" description="Hydantoinase A/oxoprolinase" evidence="1">
    <location>
        <begin position="219"/>
        <end position="503"/>
    </location>
</feature>
<dbReference type="InterPro" id="IPR008040">
    <property type="entry name" value="Hydant_A_N"/>
</dbReference>
<sequence>MVDARGAGAGPGAPGPAIRLGIDVGGTFTDIVGIGNAETGWRVRKVPSTPRTPNVAVLNAVDALMGDEGTVSVDFLGHGTTAGTNAFLTKNGADTILLTTQGFEDVLEFRRMDRTGLLDPYNLQLAFPEPIVPRHRRLGVAERVGRGGAVVEPLTDAEIARIVEAVVVDGSDAVAIALLWSFDNPDHEQRLRDALIARKPGLFVTCSHEIDPTMHEYERTSTTVVNAYLGPLINRYFTIVADEVAQRGLPVPRIMQSNGGLASIAEAGRRPVALLESGPAAGVAACSYLAGLKGVDNLLAVDMGGTSFDVAVIVDGEPRRNIESEVHGYAVRTPMLDIRSIGAGGGSLAWIDDGGALRVGPQSAGSDPGPVCYGKGGTQPAVSDANAVLGYLQKLTGGTFGLDVPAARAALDEHVGRPLGLDTIAAAHAVYRLVNAHMADAMRVMSSEAALSPADLTLMVYGGAGPVHGAALAREMEIERTIIPAHPGALSALGAATGDLVHDFVEPVMKPLSMLSPDELVGRFARMRGDGKSVLLAEACRDEDMEFQLYFVARYIGQMHDLQVDLSEDELRSVDLDKLAMRFHEKHRDTYGIFVETEPILLVSARLRAIARVEKPSFAGYAGDTAPRPERTVPAWFEETGVVDVPLYQRQPWQPHVIAHGPAIITEYDSTTVVLPGQRWHTDEFGSIVIEEM</sequence>
<dbReference type="GO" id="GO:0017168">
    <property type="term" value="F:5-oxoprolinase (ATP-hydrolyzing) activity"/>
    <property type="evidence" value="ECO:0007669"/>
    <property type="project" value="TreeGrafter"/>
</dbReference>
<dbReference type="GO" id="GO:0006749">
    <property type="term" value="P:glutathione metabolic process"/>
    <property type="evidence" value="ECO:0007669"/>
    <property type="project" value="TreeGrafter"/>
</dbReference>
<evidence type="ECO:0000313" key="5">
    <source>
        <dbReference type="Proteomes" id="UP000025947"/>
    </source>
</evidence>
<evidence type="ECO:0000259" key="3">
    <source>
        <dbReference type="Pfam" id="PF19278"/>
    </source>
</evidence>
<dbReference type="PANTHER" id="PTHR11365">
    <property type="entry name" value="5-OXOPROLINASE RELATED"/>
    <property type="match status" value="1"/>
</dbReference>
<reference evidence="4 5" key="1">
    <citation type="submission" date="2014-04" db="EMBL/GenBank/DDBJ databases">
        <title>The Genome Sequence of Mycobacterium tuberculosis TKK-01-0051.</title>
        <authorList>
            <consortium name="The Broad Institute Genomics Platform"/>
            <consortium name="The Broad Institute Genome Sequencing Center for Infectious Disease"/>
            <person name="Earl A.M."/>
            <person name="Cohen K."/>
            <person name="Pym A."/>
            <person name="Bishai W."/>
            <person name="Maharaj K."/>
            <person name="Desjardins C."/>
            <person name="Abeel T."/>
            <person name="Young S."/>
            <person name="Zeng Q."/>
            <person name="Gargeya S."/>
            <person name="Abouelleil A."/>
            <person name="Alvarado L."/>
            <person name="Chapman S.B."/>
            <person name="Gainer-Dewar J."/>
            <person name="Goldberg J."/>
            <person name="Griggs A."/>
            <person name="Gujja S."/>
            <person name="Hansen M."/>
            <person name="Howarth C."/>
            <person name="Imamovic A."/>
            <person name="Larimer J."/>
            <person name="Murphy C."/>
            <person name="Naylor J."/>
            <person name="Pearson M."/>
            <person name="Poon T.W."/>
            <person name="Priest M."/>
            <person name="Roberts A."/>
            <person name="Saif S."/>
            <person name="Shea T."/>
            <person name="Sykes S."/>
            <person name="Wortman J."/>
            <person name="Nusbaum C."/>
            <person name="Birren B."/>
        </authorList>
    </citation>
    <scope>NUCLEOTIDE SEQUENCE [LARGE SCALE GENOMIC DNA]</scope>
    <source>
        <strain evidence="4 5">TKK-01-0051</strain>
    </source>
</reference>
<dbReference type="EMBL" id="JLXW01000010">
    <property type="protein sequence ID" value="KBZ60997.1"/>
    <property type="molecule type" value="Genomic_DNA"/>
</dbReference>
<protein>
    <recommendedName>
        <fullName evidence="6">Hydantoinase/oxoprolinase family protein</fullName>
    </recommendedName>
</protein>
<dbReference type="Pfam" id="PF19278">
    <property type="entry name" value="Hydant_A_C"/>
    <property type="match status" value="1"/>
</dbReference>
<evidence type="ECO:0008006" key="6">
    <source>
        <dbReference type="Google" id="ProtNLM"/>
    </source>
</evidence>
<dbReference type="InterPro" id="IPR045079">
    <property type="entry name" value="Oxoprolinase-like"/>
</dbReference>
<evidence type="ECO:0000259" key="2">
    <source>
        <dbReference type="Pfam" id="PF05378"/>
    </source>
</evidence>
<name>A0A051TVK7_9MYCO</name>
<dbReference type="InterPro" id="IPR049517">
    <property type="entry name" value="ACX-like_C"/>
</dbReference>
<dbReference type="SUPFAM" id="SSF53067">
    <property type="entry name" value="Actin-like ATPase domain"/>
    <property type="match status" value="1"/>
</dbReference>
<dbReference type="RefSeq" id="WP_044486402.1">
    <property type="nucleotide sequence ID" value="NZ_KK328284.1"/>
</dbReference>
<organism evidence="4 5">
    <name type="scientific">Mycobacterium [tuberculosis] TKK-01-0051</name>
    <dbReference type="NCBI Taxonomy" id="1324261"/>
    <lineage>
        <taxon>Bacteria</taxon>
        <taxon>Bacillati</taxon>
        <taxon>Actinomycetota</taxon>
        <taxon>Actinomycetes</taxon>
        <taxon>Mycobacteriales</taxon>
        <taxon>Mycobacteriaceae</taxon>
        <taxon>Mycobacterium</taxon>
        <taxon>Mycobacterium avium complex (MAC)</taxon>
    </lineage>
</organism>
<accession>A0A051TVK7</accession>
<dbReference type="Pfam" id="PF05378">
    <property type="entry name" value="Hydant_A_N"/>
    <property type="match status" value="1"/>
</dbReference>